<evidence type="ECO:0000256" key="1">
    <source>
        <dbReference type="SAM" id="SignalP"/>
    </source>
</evidence>
<dbReference type="Proteomes" id="UP000053660">
    <property type="component" value="Unassembled WGS sequence"/>
</dbReference>
<dbReference type="EMBL" id="KN551712">
    <property type="protein sequence ID" value="KHJ91918.1"/>
    <property type="molecule type" value="Genomic_DNA"/>
</dbReference>
<dbReference type="AlphaFoldDB" id="A0A0B1T2X0"/>
<accession>A0A0B1T2X0</accession>
<sequence>MVPVSTFPLWLALNVSTFWNRFTFLCNSAWYLVPNNPLDSKKSKTFRLFSPYISSVINSDSSLLCNECVVCLHAGDSGPGWLPSASSDRS</sequence>
<feature type="signal peptide" evidence="1">
    <location>
        <begin position="1"/>
        <end position="17"/>
    </location>
</feature>
<organism evidence="2 3">
    <name type="scientific">Oesophagostomum dentatum</name>
    <name type="common">Nodular worm</name>
    <dbReference type="NCBI Taxonomy" id="61180"/>
    <lineage>
        <taxon>Eukaryota</taxon>
        <taxon>Metazoa</taxon>
        <taxon>Ecdysozoa</taxon>
        <taxon>Nematoda</taxon>
        <taxon>Chromadorea</taxon>
        <taxon>Rhabditida</taxon>
        <taxon>Rhabditina</taxon>
        <taxon>Rhabditomorpha</taxon>
        <taxon>Strongyloidea</taxon>
        <taxon>Strongylidae</taxon>
        <taxon>Oesophagostomum</taxon>
    </lineage>
</organism>
<evidence type="ECO:0000313" key="2">
    <source>
        <dbReference type="EMBL" id="KHJ91918.1"/>
    </source>
</evidence>
<keyword evidence="3" id="KW-1185">Reference proteome</keyword>
<gene>
    <name evidence="2" type="ORF">OESDEN_08201</name>
</gene>
<feature type="chain" id="PRO_5002081868" description="Secreted protein" evidence="1">
    <location>
        <begin position="18"/>
        <end position="90"/>
    </location>
</feature>
<evidence type="ECO:0008006" key="4">
    <source>
        <dbReference type="Google" id="ProtNLM"/>
    </source>
</evidence>
<keyword evidence="1" id="KW-0732">Signal</keyword>
<name>A0A0B1T2X0_OESDE</name>
<proteinExistence type="predicted"/>
<protein>
    <recommendedName>
        <fullName evidence="4">Secreted protein</fullName>
    </recommendedName>
</protein>
<reference evidence="2 3" key="1">
    <citation type="submission" date="2014-03" db="EMBL/GenBank/DDBJ databases">
        <title>Draft genome of the hookworm Oesophagostomum dentatum.</title>
        <authorList>
            <person name="Mitreva M."/>
        </authorList>
    </citation>
    <scope>NUCLEOTIDE SEQUENCE [LARGE SCALE GENOMIC DNA]</scope>
    <source>
        <strain evidence="2 3">OD-Hann</strain>
    </source>
</reference>
<evidence type="ECO:0000313" key="3">
    <source>
        <dbReference type="Proteomes" id="UP000053660"/>
    </source>
</evidence>